<protein>
    <submittedName>
        <fullName evidence="1">Uncharacterized protein</fullName>
    </submittedName>
</protein>
<accession>A0ABW1ZQ08</accession>
<keyword evidence="2" id="KW-1185">Reference proteome</keyword>
<dbReference type="Proteomes" id="UP001596317">
    <property type="component" value="Unassembled WGS sequence"/>
</dbReference>
<gene>
    <name evidence="1" type="ORF">ACFP90_21870</name>
</gene>
<comment type="caution">
    <text evidence="1">The sequence shown here is derived from an EMBL/GenBank/DDBJ whole genome shotgun (WGS) entry which is preliminary data.</text>
</comment>
<evidence type="ECO:0000313" key="1">
    <source>
        <dbReference type="EMBL" id="MFC6662703.1"/>
    </source>
</evidence>
<sequence length="241" mass="26304">MTLNALLDLDVFSDDFPQPLTLRAYLQHLFTALLNDETFSAKRPFGNGGWKFDVYATLIRAGAVTGTLDADGGVCTVDLPQAQQRLTDLVAQLLQSSAPAAAPPGAPAPRPPFIQPPEDPIADPRTALFQAIVQDALDTLPDLRDTLDETFAQVNQVTERRSVHLVDTRTLVGHLSTPGPTVAVMYPTDDDHPNPLDLPTVSHYYLVMHDERIGDVLHVARLEGQPAEFTFTDGISDYHAL</sequence>
<proteinExistence type="predicted"/>
<dbReference type="RefSeq" id="WP_224612432.1">
    <property type="nucleotide sequence ID" value="NZ_JAIQXV010000027.1"/>
</dbReference>
<dbReference type="EMBL" id="JBHSWB010000002">
    <property type="protein sequence ID" value="MFC6662703.1"/>
    <property type="molecule type" value="Genomic_DNA"/>
</dbReference>
<organism evidence="1 2">
    <name type="scientific">Deinococcus multiflagellatus</name>
    <dbReference type="NCBI Taxonomy" id="1656887"/>
    <lineage>
        <taxon>Bacteria</taxon>
        <taxon>Thermotogati</taxon>
        <taxon>Deinococcota</taxon>
        <taxon>Deinococci</taxon>
        <taxon>Deinococcales</taxon>
        <taxon>Deinococcaceae</taxon>
        <taxon>Deinococcus</taxon>
    </lineage>
</organism>
<name>A0ABW1ZQ08_9DEIO</name>
<reference evidence="2" key="1">
    <citation type="journal article" date="2019" name="Int. J. Syst. Evol. Microbiol.">
        <title>The Global Catalogue of Microorganisms (GCM) 10K type strain sequencing project: providing services to taxonomists for standard genome sequencing and annotation.</title>
        <authorList>
            <consortium name="The Broad Institute Genomics Platform"/>
            <consortium name="The Broad Institute Genome Sequencing Center for Infectious Disease"/>
            <person name="Wu L."/>
            <person name="Ma J."/>
        </authorList>
    </citation>
    <scope>NUCLEOTIDE SEQUENCE [LARGE SCALE GENOMIC DNA]</scope>
    <source>
        <strain evidence="2">CCUG 63830</strain>
    </source>
</reference>
<evidence type="ECO:0000313" key="2">
    <source>
        <dbReference type="Proteomes" id="UP001596317"/>
    </source>
</evidence>